<evidence type="ECO:0000313" key="3">
    <source>
        <dbReference type="Proteomes" id="UP000000637"/>
    </source>
</evidence>
<evidence type="ECO:0000259" key="1">
    <source>
        <dbReference type="Pfam" id="PF03235"/>
    </source>
</evidence>
<dbReference type="EMBL" id="CP000474">
    <property type="protein sequence ID" value="ABM08152.1"/>
    <property type="molecule type" value="Genomic_DNA"/>
</dbReference>
<feature type="domain" description="GmrSD restriction endonucleases N-terminal" evidence="1">
    <location>
        <begin position="189"/>
        <end position="398"/>
    </location>
</feature>
<dbReference type="STRING" id="290340.AAur_1165"/>
<dbReference type="RefSeq" id="WP_011773898.1">
    <property type="nucleotide sequence ID" value="NC_008711.1"/>
</dbReference>
<dbReference type="AlphaFoldDB" id="A1R3Y9"/>
<evidence type="ECO:0000313" key="2">
    <source>
        <dbReference type="EMBL" id="ABM08152.1"/>
    </source>
</evidence>
<proteinExistence type="predicted"/>
<name>A1R3Y9_PAEAT</name>
<keyword evidence="3" id="KW-1185">Reference proteome</keyword>
<sequence>MTTSPSDLDQDEAEDLATQLEGDVAEILAALSITIDTPTEFDSSSAPFDAMDVGFTDGSWMTRLAQVQSWLRFEDPLPDDGAEPFVRSLAASLGFSTIAEAADMSGPFPRLSLTALDRLRQRAETANRMQQVFQDEFDAEGGTRESATRYWLAAWEDELDPRDEAPVEPVSAQAHTWKIEEFIGLAREQELNLAPSYQRGDVWLTGARQMLIESILRGIPLPSVILLMPSDAQDQQYEVVDGKQRLTSILRFVGKHPLAIERVRAADAEFPENKLLELFNSDYPKFKKAWKATYHIPLTSKLEEEYYFPFKLRTDERILAGQWLEPLRGKYYTEIINHPIRIADKDVPIRRLFEGHSDYRIPIILYSRANQKQIHEVFNLYNKQGTHLNAEEIRNAIYHELEFTRAILVAAGDSDPRTDVGKIAPALLSDWTGIQHLQETLRGYGFGDSRYRCTKILSWIVATLLVENRSETMPSTARHIDTLLQRIQSDRFDPLRNAETIGAVFSWIANSVELHAGHGELWSPVFRDGTAGAKWQELQLVGSIIGIAVAAAVDPDGIEERILSRGANIYAASRQWKRPTKTQTKTQWEFIATIASNIVDLLDVDATEASVAIRTQFGTSGVDSLWAVIDNDFAE</sequence>
<dbReference type="PANTHER" id="PTHR39639">
    <property type="entry name" value="CHROMOSOME 16, WHOLE GENOME SHOTGUN SEQUENCE"/>
    <property type="match status" value="1"/>
</dbReference>
<dbReference type="Proteomes" id="UP000000637">
    <property type="component" value="Chromosome"/>
</dbReference>
<dbReference type="InterPro" id="IPR004919">
    <property type="entry name" value="GmrSD_N"/>
</dbReference>
<dbReference type="HOGENOM" id="CLU_430644_0_0_11"/>
<dbReference type="eggNOG" id="COG1479">
    <property type="taxonomic scope" value="Bacteria"/>
</dbReference>
<dbReference type="KEGG" id="aau:AAur_1165"/>
<dbReference type="PANTHER" id="PTHR39639:SF1">
    <property type="entry name" value="DUF262 DOMAIN-CONTAINING PROTEIN"/>
    <property type="match status" value="1"/>
</dbReference>
<dbReference type="Pfam" id="PF03235">
    <property type="entry name" value="GmrSD_N"/>
    <property type="match status" value="1"/>
</dbReference>
<dbReference type="OrthoDB" id="9787127at2"/>
<reference evidence="2 3" key="1">
    <citation type="journal article" date="2006" name="PLoS Genet.">
        <title>Secrets of soil survival revealed by the genome sequence of Arthrobacter aurescens TC1.</title>
        <authorList>
            <person name="Mongodin E.F."/>
            <person name="Shapir N."/>
            <person name="Daugherty S.C."/>
            <person name="DeBoy R.T."/>
            <person name="Emerson J.B."/>
            <person name="Shvartzbeyn A."/>
            <person name="Radune D."/>
            <person name="Vamathevan J."/>
            <person name="Riggs F."/>
            <person name="Grinberg V."/>
            <person name="Khouri H."/>
            <person name="Wackett L.P."/>
            <person name="Nelson K.E."/>
            <person name="Sadowsky M.J."/>
        </authorList>
    </citation>
    <scope>NUCLEOTIDE SEQUENCE [LARGE SCALE GENOMIC DNA]</scope>
    <source>
        <strain evidence="2 3">TC1</strain>
    </source>
</reference>
<gene>
    <name evidence="2" type="ordered locus">AAur_1165</name>
</gene>
<protein>
    <recommendedName>
        <fullName evidence="1">GmrSD restriction endonucleases N-terminal domain-containing protein</fullName>
    </recommendedName>
</protein>
<organism evidence="2 3">
    <name type="scientific">Paenarthrobacter aurescens (strain TC1)</name>
    <dbReference type="NCBI Taxonomy" id="290340"/>
    <lineage>
        <taxon>Bacteria</taxon>
        <taxon>Bacillati</taxon>
        <taxon>Actinomycetota</taxon>
        <taxon>Actinomycetes</taxon>
        <taxon>Micrococcales</taxon>
        <taxon>Micrococcaceae</taxon>
        <taxon>Paenarthrobacter</taxon>
    </lineage>
</organism>
<accession>A1R3Y9</accession>